<reference evidence="2" key="1">
    <citation type="submission" date="2020-02" db="EMBL/GenBank/DDBJ databases">
        <authorList>
            <person name="Meier V. D."/>
        </authorList>
    </citation>
    <scope>NUCLEOTIDE SEQUENCE</scope>
    <source>
        <strain evidence="2">AVDCRST_MAG59</strain>
    </source>
</reference>
<feature type="region of interest" description="Disordered" evidence="1">
    <location>
        <begin position="389"/>
        <end position="411"/>
    </location>
</feature>
<feature type="non-terminal residue" evidence="2">
    <location>
        <position position="1"/>
    </location>
</feature>
<feature type="compositionally biased region" description="Low complexity" evidence="1">
    <location>
        <begin position="31"/>
        <end position="47"/>
    </location>
</feature>
<protein>
    <submittedName>
        <fullName evidence="2">Uncharacterized protein</fullName>
    </submittedName>
</protein>
<feature type="region of interest" description="Disordered" evidence="1">
    <location>
        <begin position="186"/>
        <end position="218"/>
    </location>
</feature>
<feature type="compositionally biased region" description="Low complexity" evidence="1">
    <location>
        <begin position="205"/>
        <end position="216"/>
    </location>
</feature>
<name>A0A6J4TZE3_9BACT</name>
<feature type="compositionally biased region" description="Gly residues" evidence="1">
    <location>
        <begin position="1"/>
        <end position="11"/>
    </location>
</feature>
<feature type="region of interest" description="Disordered" evidence="1">
    <location>
        <begin position="1"/>
        <end position="47"/>
    </location>
</feature>
<accession>A0A6J4TZE3</accession>
<evidence type="ECO:0000256" key="1">
    <source>
        <dbReference type="SAM" id="MobiDB-lite"/>
    </source>
</evidence>
<dbReference type="AlphaFoldDB" id="A0A6J4TZE3"/>
<dbReference type="EMBL" id="CADCWF010000006">
    <property type="protein sequence ID" value="CAA9534328.1"/>
    <property type="molecule type" value="Genomic_DNA"/>
</dbReference>
<feature type="region of interest" description="Disordered" evidence="1">
    <location>
        <begin position="432"/>
        <end position="555"/>
    </location>
</feature>
<feature type="compositionally biased region" description="Basic residues" evidence="1">
    <location>
        <begin position="399"/>
        <end position="410"/>
    </location>
</feature>
<feature type="non-terminal residue" evidence="2">
    <location>
        <position position="555"/>
    </location>
</feature>
<organism evidence="2">
    <name type="scientific">uncultured Thermomicrobiales bacterium</name>
    <dbReference type="NCBI Taxonomy" id="1645740"/>
    <lineage>
        <taxon>Bacteria</taxon>
        <taxon>Pseudomonadati</taxon>
        <taxon>Thermomicrobiota</taxon>
        <taxon>Thermomicrobia</taxon>
        <taxon>Thermomicrobiales</taxon>
        <taxon>environmental samples</taxon>
    </lineage>
</organism>
<evidence type="ECO:0000313" key="2">
    <source>
        <dbReference type="EMBL" id="CAA9534328.1"/>
    </source>
</evidence>
<sequence>GRVGRIGGGPRHGGRRAARSGRRPTRRARRGGPSQARRPAARPIARPADVRRPPGCVCCQAALRGCRLPCLQRPRRGRPFLLRADVGDRGPCPGAARVGGVAHLAPTGPGTGGRFLRYRPVPLVPIHAGLVLRAGPPAMGLGPAAGRYGAPIVLPIRLPVRRQPPAALLRADVAGLSPRAWLLARDPAGPPAAGDDPVRRRDRVPGLPLGADPLPGRFLPRHHGARLRRLPAPDLLRIGDGQQRHPRHRPPFARALPLRPRSKRRLLAAALARARGGGRPLAAGEGHLADGNPRRWLGGAPGRRLARPARRCPAGGLDRAADGRVGGAVVLVSLPDLRQYRRLRTDRRAPVVEPSARWLLPTAGRPRLRVAALQGDLGRVRLAADPPRRPVALGDRRRLDPRRRRPRRLCRPCPSRCPTGLGRLDAAAQRLAGQGAGRALRRVRRRLPGGGPIRHPLRTDPGPLLLPGRDRRRDPLDARAANAHPGGLAADRAGDRGGGAGRAERHPLRRVRPAVPREHRRPDAVADGRHRRGRRSADGPYPRRAGQPVWGVRAV</sequence>
<feature type="compositionally biased region" description="Basic residues" evidence="1">
    <location>
        <begin position="12"/>
        <end position="30"/>
    </location>
</feature>
<proteinExistence type="predicted"/>
<feature type="compositionally biased region" description="Basic and acidic residues" evidence="1">
    <location>
        <begin position="515"/>
        <end position="528"/>
    </location>
</feature>
<feature type="compositionally biased region" description="Basic and acidic residues" evidence="1">
    <location>
        <begin position="468"/>
        <end position="477"/>
    </location>
</feature>
<gene>
    <name evidence="2" type="ORF">AVDCRST_MAG59-132</name>
</gene>